<dbReference type="GO" id="GO:0004061">
    <property type="term" value="F:arylformamidase activity"/>
    <property type="evidence" value="ECO:0007669"/>
    <property type="project" value="UniProtKB-EC"/>
</dbReference>
<sequence length="210" mass="22361">MLRDLSHPLTDAMMVYPGDPAVTISPGLTLEHDGVVVERITMGSQTGTHVDAPIHTVAGGRTMADVALDELVGDALVLRVPGAREAQPYGWDELEADGGIPDEVPSIIIIDTGWARWFGEEQATRHPYLSAEAASELWRRGMRVLAVDTLSPDETGGASGAFPVHEIVLGSDGLIVENVCNLDGLPSRLQVGFFPMKLQGDGAPVRGVVF</sequence>
<dbReference type="EC" id="3.5.1.9" evidence="1"/>
<dbReference type="PANTHER" id="PTHR31118:SF12">
    <property type="entry name" value="CYCLASE-LIKE PROTEIN 2"/>
    <property type="match status" value="1"/>
</dbReference>
<gene>
    <name evidence="1" type="ORF">FM104_02975</name>
</gene>
<dbReference type="OrthoDB" id="7067800at2"/>
<dbReference type="PANTHER" id="PTHR31118">
    <property type="entry name" value="CYCLASE-LIKE PROTEIN 2"/>
    <property type="match status" value="1"/>
</dbReference>
<accession>A0A1R4IMM6</accession>
<dbReference type="InterPro" id="IPR037175">
    <property type="entry name" value="KFase_sf"/>
</dbReference>
<keyword evidence="1" id="KW-0378">Hydrolase</keyword>
<dbReference type="InterPro" id="IPR007325">
    <property type="entry name" value="KFase/CYL"/>
</dbReference>
<organism evidence="1 2">
    <name type="scientific">Microbacterium esteraromaticum</name>
    <dbReference type="NCBI Taxonomy" id="57043"/>
    <lineage>
        <taxon>Bacteria</taxon>
        <taxon>Bacillati</taxon>
        <taxon>Actinomycetota</taxon>
        <taxon>Actinomycetes</taxon>
        <taxon>Micrococcales</taxon>
        <taxon>Microbacteriaceae</taxon>
        <taxon>Microbacterium</taxon>
    </lineage>
</organism>
<dbReference type="Proteomes" id="UP000196320">
    <property type="component" value="Unassembled WGS sequence"/>
</dbReference>
<keyword evidence="2" id="KW-1185">Reference proteome</keyword>
<evidence type="ECO:0000313" key="2">
    <source>
        <dbReference type="Proteomes" id="UP000196320"/>
    </source>
</evidence>
<protein>
    <submittedName>
        <fullName evidence="1">Kynurenine formamidase, bacterial</fullName>
        <ecNumber evidence="1">3.5.1.9</ecNumber>
    </submittedName>
</protein>
<dbReference type="EMBL" id="FUKO01000011">
    <property type="protein sequence ID" value="SJN21097.1"/>
    <property type="molecule type" value="Genomic_DNA"/>
</dbReference>
<dbReference type="RefSeq" id="WP_087129978.1">
    <property type="nucleotide sequence ID" value="NZ_FUKO01000011.1"/>
</dbReference>
<dbReference type="SUPFAM" id="SSF102198">
    <property type="entry name" value="Putative cyclase"/>
    <property type="match status" value="1"/>
</dbReference>
<reference evidence="1 2" key="1">
    <citation type="submission" date="2017-02" db="EMBL/GenBank/DDBJ databases">
        <authorList>
            <person name="Peterson S.W."/>
        </authorList>
    </citation>
    <scope>NUCLEOTIDE SEQUENCE [LARGE SCALE GENOMIC DNA]</scope>
    <source>
        <strain evidence="1 2">B Mb 05.01</strain>
    </source>
</reference>
<dbReference type="Gene3D" id="3.50.30.50">
    <property type="entry name" value="Putative cyclase"/>
    <property type="match status" value="1"/>
</dbReference>
<dbReference type="GO" id="GO:0019441">
    <property type="term" value="P:L-tryptophan catabolic process to kynurenine"/>
    <property type="evidence" value="ECO:0007669"/>
    <property type="project" value="InterPro"/>
</dbReference>
<proteinExistence type="predicted"/>
<dbReference type="Pfam" id="PF04199">
    <property type="entry name" value="Cyclase"/>
    <property type="match status" value="1"/>
</dbReference>
<evidence type="ECO:0000313" key="1">
    <source>
        <dbReference type="EMBL" id="SJN21097.1"/>
    </source>
</evidence>
<name>A0A1R4IMM6_9MICO</name>
<dbReference type="AlphaFoldDB" id="A0A1R4IMM6"/>